<keyword evidence="2" id="KW-1185">Reference proteome</keyword>
<accession>A0ACB8AUM6</accession>
<proteinExistence type="predicted"/>
<evidence type="ECO:0000313" key="2">
    <source>
        <dbReference type="Proteomes" id="UP000790709"/>
    </source>
</evidence>
<dbReference type="EMBL" id="MU267309">
    <property type="protein sequence ID" value="KAH7917062.1"/>
    <property type="molecule type" value="Genomic_DNA"/>
</dbReference>
<organism evidence="1 2">
    <name type="scientific">Leucogyrophana mollusca</name>
    <dbReference type="NCBI Taxonomy" id="85980"/>
    <lineage>
        <taxon>Eukaryota</taxon>
        <taxon>Fungi</taxon>
        <taxon>Dikarya</taxon>
        <taxon>Basidiomycota</taxon>
        <taxon>Agaricomycotina</taxon>
        <taxon>Agaricomycetes</taxon>
        <taxon>Agaricomycetidae</taxon>
        <taxon>Boletales</taxon>
        <taxon>Boletales incertae sedis</taxon>
        <taxon>Leucogyrophana</taxon>
    </lineage>
</organism>
<sequence length="151" mass="16158">MYTNSGGRGVRHEWTPSVRRIGIASYVNVHIFRLSHGSSYTSLACPSLGCSAFIRVPATHLIFSFGTASSNIVLHALETDAAHPFALITLCPLTAGILRELCARAPDISAAVRAMIQARKVGSESVRSDSRLTVGLDADNSDTDEDLESLT</sequence>
<protein>
    <submittedName>
        <fullName evidence="1">Uncharacterized protein</fullName>
    </submittedName>
</protein>
<gene>
    <name evidence="1" type="ORF">BV22DRAFT_1135735</name>
</gene>
<comment type="caution">
    <text evidence="1">The sequence shown here is derived from an EMBL/GenBank/DDBJ whole genome shotgun (WGS) entry which is preliminary data.</text>
</comment>
<dbReference type="Proteomes" id="UP000790709">
    <property type="component" value="Unassembled WGS sequence"/>
</dbReference>
<name>A0ACB8AUM6_9AGAM</name>
<evidence type="ECO:0000313" key="1">
    <source>
        <dbReference type="EMBL" id="KAH7917062.1"/>
    </source>
</evidence>
<reference evidence="1" key="1">
    <citation type="journal article" date="2021" name="New Phytol.">
        <title>Evolutionary innovations through gain and loss of genes in the ectomycorrhizal Boletales.</title>
        <authorList>
            <person name="Wu G."/>
            <person name="Miyauchi S."/>
            <person name="Morin E."/>
            <person name="Kuo A."/>
            <person name="Drula E."/>
            <person name="Varga T."/>
            <person name="Kohler A."/>
            <person name="Feng B."/>
            <person name="Cao Y."/>
            <person name="Lipzen A."/>
            <person name="Daum C."/>
            <person name="Hundley H."/>
            <person name="Pangilinan J."/>
            <person name="Johnson J."/>
            <person name="Barry K."/>
            <person name="LaButti K."/>
            <person name="Ng V."/>
            <person name="Ahrendt S."/>
            <person name="Min B."/>
            <person name="Choi I.G."/>
            <person name="Park H."/>
            <person name="Plett J.M."/>
            <person name="Magnuson J."/>
            <person name="Spatafora J.W."/>
            <person name="Nagy L.G."/>
            <person name="Henrissat B."/>
            <person name="Grigoriev I.V."/>
            <person name="Yang Z.L."/>
            <person name="Xu J."/>
            <person name="Martin F.M."/>
        </authorList>
    </citation>
    <scope>NUCLEOTIDE SEQUENCE</scope>
    <source>
        <strain evidence="1">KUC20120723A-06</strain>
    </source>
</reference>